<proteinExistence type="predicted"/>
<keyword evidence="1" id="KW-0812">Transmembrane</keyword>
<dbReference type="RefSeq" id="WP_017925012.1">
    <property type="nucleotide sequence ID" value="NZ_CP033655.1"/>
</dbReference>
<name>A0AAP9Y541_BURGL</name>
<dbReference type="AlphaFoldDB" id="A0AAP9Y541"/>
<keyword evidence="1" id="KW-0472">Membrane</keyword>
<gene>
    <name evidence="2" type="ORF">I6H06_29860</name>
</gene>
<dbReference type="Proteomes" id="UP000594892">
    <property type="component" value="Plasmid unnamed2"/>
</dbReference>
<evidence type="ECO:0000313" key="2">
    <source>
        <dbReference type="EMBL" id="QPQ94812.1"/>
    </source>
</evidence>
<accession>A0AAP9Y541</accession>
<feature type="transmembrane region" description="Helical" evidence="1">
    <location>
        <begin position="6"/>
        <end position="26"/>
    </location>
</feature>
<reference evidence="2 3" key="1">
    <citation type="submission" date="2020-12" db="EMBL/GenBank/DDBJ databases">
        <title>FDA dAtabase for Regulatory Grade micrObial Sequences (FDA-ARGOS): Supporting development and validation of Infectious Disease Dx tests.</title>
        <authorList>
            <person name="Minogue T."/>
            <person name="Wolcott M."/>
            <person name="Wasieloski L."/>
            <person name="Aguilar W."/>
            <person name="Moore D."/>
            <person name="Jaissle J."/>
            <person name="Tallon L."/>
            <person name="Sadzewicz L."/>
            <person name="Zhao X."/>
            <person name="Boylan J."/>
            <person name="Ott S."/>
            <person name="Bowen H."/>
            <person name="Vavikolanu K."/>
            <person name="Mehta A."/>
            <person name="Aluvathingal J."/>
            <person name="Nadendla S."/>
            <person name="Yan Y."/>
            <person name="Sichtig H."/>
        </authorList>
    </citation>
    <scope>NUCLEOTIDE SEQUENCE [LARGE SCALE GENOMIC DNA]</scope>
    <source>
        <strain evidence="2 3">FDAARGOS_949</strain>
        <plasmid evidence="2 3">unnamed2</plasmid>
    </source>
</reference>
<organism evidence="2 3">
    <name type="scientific">Burkholderia glumae</name>
    <name type="common">Pseudomonas glumae</name>
    <dbReference type="NCBI Taxonomy" id="337"/>
    <lineage>
        <taxon>Bacteria</taxon>
        <taxon>Pseudomonadati</taxon>
        <taxon>Pseudomonadota</taxon>
        <taxon>Betaproteobacteria</taxon>
        <taxon>Burkholderiales</taxon>
        <taxon>Burkholderiaceae</taxon>
        <taxon>Burkholderia</taxon>
    </lineage>
</organism>
<protein>
    <submittedName>
        <fullName evidence="2">Uncharacterized protein</fullName>
    </submittedName>
</protein>
<dbReference type="EMBL" id="CP065603">
    <property type="protein sequence ID" value="QPQ94812.1"/>
    <property type="molecule type" value="Genomic_DNA"/>
</dbReference>
<evidence type="ECO:0000313" key="3">
    <source>
        <dbReference type="Proteomes" id="UP000594892"/>
    </source>
</evidence>
<evidence type="ECO:0000256" key="1">
    <source>
        <dbReference type="SAM" id="Phobius"/>
    </source>
</evidence>
<dbReference type="GeneID" id="45693369"/>
<feature type="transmembrane region" description="Helical" evidence="1">
    <location>
        <begin position="63"/>
        <end position="83"/>
    </location>
</feature>
<sequence length="107" mass="11395">MSQIRVIAMGLLISAWLMATQLLPMLRYLAKSDAISVVQAFGTLLGPSSVMGVAYYLPAIVTLFSLGAGLAAAWLINVVLTIAQVQLGNALSATSRAVQFGTARWRR</sequence>
<geneLocation type="plasmid" evidence="2 3">
    <name>unnamed2</name>
</geneLocation>
<keyword evidence="1" id="KW-1133">Transmembrane helix</keyword>
<keyword evidence="2" id="KW-0614">Plasmid</keyword>